<dbReference type="EMBL" id="JBHSLU010000032">
    <property type="protein sequence ID" value="MFC5506061.1"/>
    <property type="molecule type" value="Genomic_DNA"/>
</dbReference>
<organism evidence="2 3">
    <name type="scientific">Bosea massiliensis</name>
    <dbReference type="NCBI Taxonomy" id="151419"/>
    <lineage>
        <taxon>Bacteria</taxon>
        <taxon>Pseudomonadati</taxon>
        <taxon>Pseudomonadota</taxon>
        <taxon>Alphaproteobacteria</taxon>
        <taxon>Hyphomicrobiales</taxon>
        <taxon>Boseaceae</taxon>
        <taxon>Bosea</taxon>
    </lineage>
</organism>
<name>A0ABW0NZZ1_9HYPH</name>
<evidence type="ECO:0000313" key="3">
    <source>
        <dbReference type="Proteomes" id="UP001596060"/>
    </source>
</evidence>
<feature type="compositionally biased region" description="Low complexity" evidence="1">
    <location>
        <begin position="277"/>
        <end position="288"/>
    </location>
</feature>
<gene>
    <name evidence="2" type="ORF">ACFPN9_12405</name>
</gene>
<dbReference type="SUPFAM" id="SSF52540">
    <property type="entry name" value="P-loop containing nucleoside triphosphate hydrolases"/>
    <property type="match status" value="1"/>
</dbReference>
<feature type="region of interest" description="Disordered" evidence="1">
    <location>
        <begin position="233"/>
        <end position="295"/>
    </location>
</feature>
<dbReference type="Proteomes" id="UP001596060">
    <property type="component" value="Unassembled WGS sequence"/>
</dbReference>
<dbReference type="Gene3D" id="3.40.50.300">
    <property type="entry name" value="P-loop containing nucleotide triphosphate hydrolases"/>
    <property type="match status" value="1"/>
</dbReference>
<proteinExistence type="predicted"/>
<protein>
    <submittedName>
        <fullName evidence="2">ImuA family protein</fullName>
    </submittedName>
</protein>
<comment type="caution">
    <text evidence="2">The sequence shown here is derived from an EMBL/GenBank/DDBJ whole genome shotgun (WGS) entry which is preliminary data.</text>
</comment>
<dbReference type="PIRSF" id="PIRSF034285">
    <property type="entry name" value="UCP034285"/>
    <property type="match status" value="1"/>
</dbReference>
<accession>A0ABW0NZZ1</accession>
<reference evidence="3" key="1">
    <citation type="journal article" date="2019" name="Int. J. Syst. Evol. Microbiol.">
        <title>The Global Catalogue of Microorganisms (GCM) 10K type strain sequencing project: providing services to taxonomists for standard genome sequencing and annotation.</title>
        <authorList>
            <consortium name="The Broad Institute Genomics Platform"/>
            <consortium name="The Broad Institute Genome Sequencing Center for Infectious Disease"/>
            <person name="Wu L."/>
            <person name="Ma J."/>
        </authorList>
    </citation>
    <scope>NUCLEOTIDE SEQUENCE [LARGE SCALE GENOMIC DNA]</scope>
    <source>
        <strain evidence="3">CCUG 43117</strain>
    </source>
</reference>
<evidence type="ECO:0000313" key="2">
    <source>
        <dbReference type="EMBL" id="MFC5506061.1"/>
    </source>
</evidence>
<dbReference type="InterPro" id="IPR017026">
    <property type="entry name" value="ImuA"/>
</dbReference>
<evidence type="ECO:0000256" key="1">
    <source>
        <dbReference type="SAM" id="MobiDB-lite"/>
    </source>
</evidence>
<keyword evidence="3" id="KW-1185">Reference proteome</keyword>
<dbReference type="InterPro" id="IPR027417">
    <property type="entry name" value="P-loop_NTPase"/>
</dbReference>
<sequence length="295" mass="31064">MQPRPDPASLTDLRRHLAEMALRGAPAAVGQVSFGAPALDEALNGGIARAALHEVYAPATADLAAATGFAVGLAIRAAQERPILWVRQDVVDAETGRLHPPGLTELGLDPARILLVRARDAEGVLRAGAEAARCPALGAVLIEPWGAPRRLDLTASRRLALAAEGSGATTLVLRAAVVPQPSAASTRWQVAALPSRALEANAPGAPAFSLRLLRHRGGLGECEWRVEWSRDRQSFQESPVQSDARNRQAAAGRDEPLRSPRASPDATPLSRFVVPFPADRPAAAGGPDPDIRRTG</sequence>
<dbReference type="RefSeq" id="WP_067254063.1">
    <property type="nucleotide sequence ID" value="NZ_JBHSLU010000032.1"/>
</dbReference>